<dbReference type="Pfam" id="PF00528">
    <property type="entry name" value="BPD_transp_1"/>
    <property type="match status" value="1"/>
</dbReference>
<dbReference type="EMBL" id="CP011502">
    <property type="protein sequence ID" value="ALX06230.1"/>
    <property type="molecule type" value="Genomic_DNA"/>
</dbReference>
<dbReference type="CDD" id="cd06261">
    <property type="entry name" value="TM_PBP2"/>
    <property type="match status" value="1"/>
</dbReference>
<dbReference type="GO" id="GO:0022857">
    <property type="term" value="F:transmembrane transporter activity"/>
    <property type="evidence" value="ECO:0007669"/>
    <property type="project" value="InterPro"/>
</dbReference>
<dbReference type="PROSITE" id="PS50928">
    <property type="entry name" value="ABC_TM1"/>
    <property type="match status" value="1"/>
</dbReference>
<evidence type="ECO:0000259" key="11">
    <source>
        <dbReference type="PROSITE" id="PS50928"/>
    </source>
</evidence>
<evidence type="ECO:0000256" key="3">
    <source>
        <dbReference type="ARBA" id="ARBA00022448"/>
    </source>
</evidence>
<keyword evidence="6" id="KW-0029">Amino-acid transport</keyword>
<keyword evidence="7 9" id="KW-1133">Transmembrane helix</keyword>
<dbReference type="AlphaFoldDB" id="A0A0U4CSW7"/>
<dbReference type="Proteomes" id="UP000067689">
    <property type="component" value="Chromosome"/>
</dbReference>
<feature type="transmembrane region" description="Helical" evidence="9">
    <location>
        <begin position="126"/>
        <end position="149"/>
    </location>
</feature>
<dbReference type="SUPFAM" id="SSF161098">
    <property type="entry name" value="MetI-like"/>
    <property type="match status" value="1"/>
</dbReference>
<feature type="region of interest" description="Disordered" evidence="10">
    <location>
        <begin position="1"/>
        <end position="29"/>
    </location>
</feature>
<dbReference type="STRING" id="2041.AERYTH_16775"/>
<comment type="subcellular location">
    <subcellularLocation>
        <location evidence="1 9">Cell membrane</location>
        <topology evidence="1 9">Multi-pass membrane protein</topology>
    </subcellularLocation>
</comment>
<keyword evidence="4" id="KW-1003">Cell membrane</keyword>
<evidence type="ECO:0000256" key="7">
    <source>
        <dbReference type="ARBA" id="ARBA00022989"/>
    </source>
</evidence>
<dbReference type="InterPro" id="IPR000515">
    <property type="entry name" value="MetI-like"/>
</dbReference>
<dbReference type="PATRIC" id="fig|2041.4.peg.3507"/>
<evidence type="ECO:0000256" key="6">
    <source>
        <dbReference type="ARBA" id="ARBA00022970"/>
    </source>
</evidence>
<dbReference type="Gene3D" id="1.10.3720.10">
    <property type="entry name" value="MetI-like"/>
    <property type="match status" value="1"/>
</dbReference>
<evidence type="ECO:0000256" key="4">
    <source>
        <dbReference type="ARBA" id="ARBA00022475"/>
    </source>
</evidence>
<dbReference type="GO" id="GO:0006865">
    <property type="term" value="P:amino acid transport"/>
    <property type="evidence" value="ECO:0007669"/>
    <property type="project" value="UniProtKB-KW"/>
</dbReference>
<evidence type="ECO:0000313" key="13">
    <source>
        <dbReference type="Proteomes" id="UP000067689"/>
    </source>
</evidence>
<reference evidence="12 13" key="1">
    <citation type="journal article" date="1991" name="Int. J. Syst. Bacteriol.">
        <title>Description of the erythromycin-producing bacterium Arthrobacter sp. strain NRRL B-3381 as Aeromicrobium erythreum gen. nov., sp. nov.</title>
        <authorList>
            <person name="Miller E.S."/>
            <person name="Woese C.R."/>
            <person name="Brenner S."/>
        </authorList>
    </citation>
    <scope>NUCLEOTIDE SEQUENCE [LARGE SCALE GENOMIC DNA]</scope>
    <source>
        <strain evidence="12 13">AR18</strain>
    </source>
</reference>
<keyword evidence="13" id="KW-1185">Reference proteome</keyword>
<evidence type="ECO:0000256" key="2">
    <source>
        <dbReference type="ARBA" id="ARBA00010072"/>
    </source>
</evidence>
<keyword evidence="3 9" id="KW-0813">Transport</keyword>
<comment type="similarity">
    <text evidence="2">Belongs to the binding-protein-dependent transport system permease family. HisMQ subfamily.</text>
</comment>
<evidence type="ECO:0000256" key="1">
    <source>
        <dbReference type="ARBA" id="ARBA00004651"/>
    </source>
</evidence>
<evidence type="ECO:0000256" key="10">
    <source>
        <dbReference type="SAM" id="MobiDB-lite"/>
    </source>
</evidence>
<feature type="transmembrane region" description="Helical" evidence="9">
    <location>
        <begin position="257"/>
        <end position="280"/>
    </location>
</feature>
<dbReference type="RefSeq" id="WP_236749771.1">
    <property type="nucleotide sequence ID" value="NZ_CP011502.1"/>
</dbReference>
<organism evidence="12 13">
    <name type="scientific">Aeromicrobium erythreum</name>
    <dbReference type="NCBI Taxonomy" id="2041"/>
    <lineage>
        <taxon>Bacteria</taxon>
        <taxon>Bacillati</taxon>
        <taxon>Actinomycetota</taxon>
        <taxon>Actinomycetes</taxon>
        <taxon>Propionibacteriales</taxon>
        <taxon>Nocardioidaceae</taxon>
        <taxon>Aeromicrobium</taxon>
    </lineage>
</organism>
<dbReference type="InterPro" id="IPR010065">
    <property type="entry name" value="AA_ABC_transptr_permease_3TM"/>
</dbReference>
<dbReference type="PANTHER" id="PTHR30614">
    <property type="entry name" value="MEMBRANE COMPONENT OF AMINO ACID ABC TRANSPORTER"/>
    <property type="match status" value="1"/>
</dbReference>
<evidence type="ECO:0000256" key="9">
    <source>
        <dbReference type="RuleBase" id="RU363032"/>
    </source>
</evidence>
<dbReference type="KEGG" id="aer:AERYTH_16775"/>
<keyword evidence="5 9" id="KW-0812">Transmembrane</keyword>
<protein>
    <submittedName>
        <fullName evidence="12">ABC transporter permease</fullName>
    </submittedName>
</protein>
<feature type="domain" description="ABC transmembrane type-1" evidence="11">
    <location>
        <begin position="87"/>
        <end position="280"/>
    </location>
</feature>
<name>A0A0U4CSW7_9ACTN</name>
<proteinExistence type="inferred from homology"/>
<keyword evidence="8 9" id="KW-0472">Membrane</keyword>
<feature type="transmembrane region" description="Helical" evidence="9">
    <location>
        <begin position="161"/>
        <end position="178"/>
    </location>
</feature>
<gene>
    <name evidence="12" type="ORF">AERYTH_16775</name>
</gene>
<evidence type="ECO:0000256" key="8">
    <source>
        <dbReference type="ARBA" id="ARBA00023136"/>
    </source>
</evidence>
<dbReference type="InterPro" id="IPR035906">
    <property type="entry name" value="MetI-like_sf"/>
</dbReference>
<dbReference type="NCBIfam" id="TIGR01726">
    <property type="entry name" value="HEQRo_perm_3TM"/>
    <property type="match status" value="1"/>
</dbReference>
<feature type="transmembrane region" description="Helical" evidence="9">
    <location>
        <begin position="39"/>
        <end position="58"/>
    </location>
</feature>
<dbReference type="GO" id="GO:0043190">
    <property type="term" value="C:ATP-binding cassette (ABC) transporter complex"/>
    <property type="evidence" value="ECO:0007669"/>
    <property type="project" value="InterPro"/>
</dbReference>
<accession>A0A0U4CSW7</accession>
<dbReference type="InterPro" id="IPR043429">
    <property type="entry name" value="ArtM/GltK/GlnP/TcyL/YhdX-like"/>
</dbReference>
<feature type="transmembrane region" description="Helical" evidence="9">
    <location>
        <begin position="93"/>
        <end position="114"/>
    </location>
</feature>
<dbReference type="PANTHER" id="PTHR30614:SF20">
    <property type="entry name" value="GLUTAMINE TRANSPORT SYSTEM PERMEASE PROTEIN GLNP"/>
    <property type="match status" value="1"/>
</dbReference>
<sequence length="295" mass="32233">MAVRRGRRARAEPVLSTHQPSERQQARERYRRSRALRRGSVAAVSTVVVLGLLLLGVVSSPGWDRVQRTFFDWQDAKDSVGPITEAFWLNVRLFVVCEVFILVVALVVAVVRVVPSPAMAPLRLLATIYTDVFRGTPTLLVVLLVGFGVPALDLAGAPTSLFWLGVIALTLSYGAYVAEVIRAGILSVHPTQWASGRALGLSYGRTLRHVVLPQALRRVTPPLLNDFVSLQKDTALLSVIGLVEALRQANIISNRDFVFTPLVVAAVLFIAATIVLARLADWLTVRSMRREAGGL</sequence>
<evidence type="ECO:0000313" key="12">
    <source>
        <dbReference type="EMBL" id="ALX06230.1"/>
    </source>
</evidence>
<evidence type="ECO:0000256" key="5">
    <source>
        <dbReference type="ARBA" id="ARBA00022692"/>
    </source>
</evidence>